<organism evidence="5 6">
    <name type="scientific">Ophiocordyceps unilateralis</name>
    <name type="common">Zombie-ant fungus</name>
    <name type="synonym">Torrubia unilateralis</name>
    <dbReference type="NCBI Taxonomy" id="268505"/>
    <lineage>
        <taxon>Eukaryota</taxon>
        <taxon>Fungi</taxon>
        <taxon>Dikarya</taxon>
        <taxon>Ascomycota</taxon>
        <taxon>Pezizomycotina</taxon>
        <taxon>Sordariomycetes</taxon>
        <taxon>Hypocreomycetidae</taxon>
        <taxon>Hypocreales</taxon>
        <taxon>Ophiocordycipitaceae</taxon>
        <taxon>Ophiocordyceps</taxon>
    </lineage>
</organism>
<dbReference type="SUPFAM" id="SSF52540">
    <property type="entry name" value="P-loop containing nucleoside triphosphate hydrolases"/>
    <property type="match status" value="1"/>
</dbReference>
<reference evidence="5 6" key="2">
    <citation type="journal article" date="2017" name="Sci. Rep.">
        <title>Ant-infecting Ophiocordyceps genomes reveal a high diversity of potential behavioral manipulation genes and a possible major role for enterotoxins.</title>
        <authorList>
            <person name="de Bekker C."/>
            <person name="Ohm R.A."/>
            <person name="Evans H.C."/>
            <person name="Brachmann A."/>
            <person name="Hughes D.P."/>
        </authorList>
    </citation>
    <scope>NUCLEOTIDE SEQUENCE [LARGE SCALE GENOMIC DNA]</scope>
    <source>
        <strain evidence="5 6">SC16a</strain>
    </source>
</reference>
<feature type="domain" description="ABC transporter" evidence="4">
    <location>
        <begin position="143"/>
        <end position="234"/>
    </location>
</feature>
<evidence type="ECO:0000256" key="1">
    <source>
        <dbReference type="ARBA" id="ARBA00005814"/>
    </source>
</evidence>
<protein>
    <recommendedName>
        <fullName evidence="4">ABC transporter domain-containing protein</fullName>
    </recommendedName>
</protein>
<dbReference type="PANTHER" id="PTHR48042">
    <property type="entry name" value="ABC TRANSPORTER G FAMILY MEMBER 11"/>
    <property type="match status" value="1"/>
</dbReference>
<keyword evidence="2" id="KW-0813">Transport</keyword>
<comment type="caution">
    <text evidence="5">The sequence shown here is derived from an EMBL/GenBank/DDBJ whole genome shotgun (WGS) entry which is preliminary data.</text>
</comment>
<proteinExistence type="inferred from homology"/>
<evidence type="ECO:0000313" key="6">
    <source>
        <dbReference type="Proteomes" id="UP000037136"/>
    </source>
</evidence>
<dbReference type="GO" id="GO:0005524">
    <property type="term" value="F:ATP binding"/>
    <property type="evidence" value="ECO:0007669"/>
    <property type="project" value="InterPro"/>
</dbReference>
<dbReference type="OrthoDB" id="66620at2759"/>
<dbReference type="PANTHER" id="PTHR48042:SF11">
    <property type="entry name" value="ABC TRANSPORTER G FAMILY MEMBER 11"/>
    <property type="match status" value="1"/>
</dbReference>
<comment type="similarity">
    <text evidence="1">Belongs to the ABC transporter superfamily. ABCG family. Eye pigment precursor importer (TC 3.A.1.204) subfamily.</text>
</comment>
<dbReference type="STRING" id="268505.A0A2A9PBR1"/>
<name>A0A2A9PBR1_OPHUN</name>
<evidence type="ECO:0000256" key="2">
    <source>
        <dbReference type="ARBA" id="ARBA00022448"/>
    </source>
</evidence>
<dbReference type="Gene3D" id="3.40.50.300">
    <property type="entry name" value="P-loop containing nucleotide triphosphate hydrolases"/>
    <property type="match status" value="1"/>
</dbReference>
<gene>
    <name evidence="5" type="ORF">XA68_13021</name>
</gene>
<dbReference type="GO" id="GO:0016887">
    <property type="term" value="F:ATP hydrolysis activity"/>
    <property type="evidence" value="ECO:0007669"/>
    <property type="project" value="InterPro"/>
</dbReference>
<accession>A0A2A9PBR1</accession>
<dbReference type="AlphaFoldDB" id="A0A2A9PBR1"/>
<dbReference type="Pfam" id="PF00005">
    <property type="entry name" value="ABC_tran"/>
    <property type="match status" value="1"/>
</dbReference>
<sequence>MPRIDSLVHYTSQSCYLLTLYLDIVCNSQNAANGLRLLKAIYTMTATWGNKVARNRRQATGENSFEERSAASYKPTGHLANRRPPLPDHDSISLNDVAPVYVQIRKLSVSINHKLSTPPSRPAWSQAGTATLNGQLGVQTYDMPMMQQDILLLTLTARMTLQYAAEMPLPPSTPTCACQRVIGGVIRELGLKDCAEACVGSSQHRGCSGGDKRRVSIVVPLPATPSVLFLDEPSTASILAAPFSL</sequence>
<dbReference type="EMBL" id="LAZP02000240">
    <property type="protein sequence ID" value="PFH58955.1"/>
    <property type="molecule type" value="Genomic_DNA"/>
</dbReference>
<dbReference type="InterPro" id="IPR052215">
    <property type="entry name" value="Plant_ABCG"/>
</dbReference>
<evidence type="ECO:0000259" key="4">
    <source>
        <dbReference type="Pfam" id="PF00005"/>
    </source>
</evidence>
<evidence type="ECO:0000256" key="3">
    <source>
        <dbReference type="SAM" id="MobiDB-lite"/>
    </source>
</evidence>
<keyword evidence="6" id="KW-1185">Reference proteome</keyword>
<evidence type="ECO:0000313" key="5">
    <source>
        <dbReference type="EMBL" id="PFH58955.1"/>
    </source>
</evidence>
<feature type="region of interest" description="Disordered" evidence="3">
    <location>
        <begin position="55"/>
        <end position="90"/>
    </location>
</feature>
<dbReference type="InterPro" id="IPR027417">
    <property type="entry name" value="P-loop_NTPase"/>
</dbReference>
<dbReference type="InterPro" id="IPR003439">
    <property type="entry name" value="ABC_transporter-like_ATP-bd"/>
</dbReference>
<dbReference type="Proteomes" id="UP000037136">
    <property type="component" value="Unassembled WGS sequence"/>
</dbReference>
<reference evidence="5 6" key="1">
    <citation type="journal article" date="2015" name="BMC Genomics">
        <title>Gene expression during zombie ant biting behavior reflects the complexity underlying fungal parasitic behavioral manipulation.</title>
        <authorList>
            <person name="de Bekker C."/>
            <person name="Ohm R.A."/>
            <person name="Loreto R.G."/>
            <person name="Sebastian A."/>
            <person name="Albert I."/>
            <person name="Merrow M."/>
            <person name="Brachmann A."/>
            <person name="Hughes D.P."/>
        </authorList>
    </citation>
    <scope>NUCLEOTIDE SEQUENCE [LARGE SCALE GENOMIC DNA]</scope>
    <source>
        <strain evidence="5 6">SC16a</strain>
    </source>
</reference>